<gene>
    <name evidence="8" type="ORF">BC624_103389</name>
    <name evidence="9" type="ORF">SAMN05443373_108142</name>
</gene>
<evidence type="ECO:0000313" key="11">
    <source>
        <dbReference type="Proteomes" id="UP000237771"/>
    </source>
</evidence>
<dbReference type="PROSITE" id="PS51257">
    <property type="entry name" value="PROKAR_LIPOPROTEIN"/>
    <property type="match status" value="1"/>
</dbReference>
<evidence type="ECO:0000313" key="8">
    <source>
        <dbReference type="EMBL" id="PRZ25296.1"/>
    </source>
</evidence>
<feature type="repeat" description="TPR" evidence="6">
    <location>
        <begin position="121"/>
        <end position="154"/>
    </location>
</feature>
<dbReference type="AlphaFoldDB" id="A0A1M5QVH6"/>
<dbReference type="Gene3D" id="3.30.565.10">
    <property type="entry name" value="Histidine kinase-like ATPase, C-terminal domain"/>
    <property type="match status" value="1"/>
</dbReference>
<dbReference type="PANTHER" id="PTHR24421">
    <property type="entry name" value="NITRATE/NITRITE SENSOR PROTEIN NARX-RELATED"/>
    <property type="match status" value="1"/>
</dbReference>
<protein>
    <recommendedName>
        <fullName evidence="2">histidine kinase</fullName>
        <ecNumber evidence="2">2.7.13.3</ecNumber>
    </recommendedName>
</protein>
<dbReference type="InterPro" id="IPR011990">
    <property type="entry name" value="TPR-like_helical_dom_sf"/>
</dbReference>
<evidence type="ECO:0000313" key="9">
    <source>
        <dbReference type="EMBL" id="SHH17750.1"/>
    </source>
</evidence>
<dbReference type="EC" id="2.7.13.3" evidence="2"/>
<name>A0A1M5QVH6_9FLAO</name>
<evidence type="ECO:0000313" key="10">
    <source>
        <dbReference type="Proteomes" id="UP000184384"/>
    </source>
</evidence>
<dbReference type="GO" id="GO:0000160">
    <property type="term" value="P:phosphorelay signal transduction system"/>
    <property type="evidence" value="ECO:0007669"/>
    <property type="project" value="UniProtKB-KW"/>
</dbReference>
<evidence type="ECO:0000256" key="4">
    <source>
        <dbReference type="ARBA" id="ARBA00022777"/>
    </source>
</evidence>
<dbReference type="SUPFAM" id="SSF55874">
    <property type="entry name" value="ATPase domain of HSP90 chaperone/DNA topoisomerase II/histidine kinase"/>
    <property type="match status" value="1"/>
</dbReference>
<comment type="catalytic activity">
    <reaction evidence="1">
        <text>ATP + protein L-histidine = ADP + protein N-phospho-L-histidine.</text>
        <dbReference type="EC" id="2.7.13.3"/>
    </reaction>
</comment>
<dbReference type="Proteomes" id="UP000237771">
    <property type="component" value="Unassembled WGS sequence"/>
</dbReference>
<dbReference type="InterPro" id="IPR036890">
    <property type="entry name" value="HATPase_C_sf"/>
</dbReference>
<reference evidence="9" key="1">
    <citation type="submission" date="2016-11" db="EMBL/GenBank/DDBJ databases">
        <authorList>
            <person name="Jaros S."/>
            <person name="Januszkiewicz K."/>
            <person name="Wedrychowicz H."/>
        </authorList>
    </citation>
    <scope>NUCLEOTIDE SEQUENCE [LARGE SCALE GENOMIC DNA]</scope>
    <source>
        <strain evidence="9">DSM 19729</strain>
    </source>
</reference>
<dbReference type="InterPro" id="IPR050482">
    <property type="entry name" value="Sensor_HK_TwoCompSys"/>
</dbReference>
<dbReference type="EMBL" id="FQWO01000008">
    <property type="protein sequence ID" value="SHH17750.1"/>
    <property type="molecule type" value="Genomic_DNA"/>
</dbReference>
<dbReference type="RefSeq" id="WP_072944512.1">
    <property type="nucleotide sequence ID" value="NZ_FQWO01000008.1"/>
</dbReference>
<evidence type="ECO:0000256" key="1">
    <source>
        <dbReference type="ARBA" id="ARBA00000085"/>
    </source>
</evidence>
<dbReference type="STRING" id="280093.SAMN05443373_108142"/>
<accession>A0A1M5QVH6</accession>
<evidence type="ECO:0000256" key="2">
    <source>
        <dbReference type="ARBA" id="ARBA00012438"/>
    </source>
</evidence>
<keyword evidence="6" id="KW-0802">TPR repeat</keyword>
<organism evidence="9 10">
    <name type="scientific">Flavobacterium granuli</name>
    <dbReference type="NCBI Taxonomy" id="280093"/>
    <lineage>
        <taxon>Bacteria</taxon>
        <taxon>Pseudomonadati</taxon>
        <taxon>Bacteroidota</taxon>
        <taxon>Flavobacteriia</taxon>
        <taxon>Flavobacteriales</taxon>
        <taxon>Flavobacteriaceae</taxon>
        <taxon>Flavobacterium</taxon>
    </lineage>
</organism>
<keyword evidence="7" id="KW-0812">Transmembrane</keyword>
<feature type="transmembrane region" description="Helical" evidence="7">
    <location>
        <begin position="349"/>
        <end position="370"/>
    </location>
</feature>
<proteinExistence type="predicted"/>
<keyword evidence="7" id="KW-1133">Transmembrane helix</keyword>
<reference evidence="8 11" key="3">
    <citation type="submission" date="2018-03" db="EMBL/GenBank/DDBJ databases">
        <title>Genomic Encyclopedia of Archaeal and Bacterial Type Strains, Phase II (KMG-II): from individual species to whole genera.</title>
        <authorList>
            <person name="Goeker M."/>
        </authorList>
    </citation>
    <scope>NUCLEOTIDE SEQUENCE [LARGE SCALE GENOMIC DNA]</scope>
    <source>
        <strain evidence="8 11">DSM 17797</strain>
    </source>
</reference>
<dbReference type="GO" id="GO:0004673">
    <property type="term" value="F:protein histidine kinase activity"/>
    <property type="evidence" value="ECO:0007669"/>
    <property type="project" value="UniProtKB-EC"/>
</dbReference>
<evidence type="ECO:0000256" key="3">
    <source>
        <dbReference type="ARBA" id="ARBA00022679"/>
    </source>
</evidence>
<keyword evidence="4" id="KW-0418">Kinase</keyword>
<dbReference type="PANTHER" id="PTHR24421:SF10">
    <property type="entry name" value="NITRATE_NITRITE SENSOR PROTEIN NARQ"/>
    <property type="match status" value="1"/>
</dbReference>
<keyword evidence="3" id="KW-0808">Transferase</keyword>
<dbReference type="InterPro" id="IPR019734">
    <property type="entry name" value="TPR_rpt"/>
</dbReference>
<keyword evidence="11" id="KW-1185">Reference proteome</keyword>
<dbReference type="EMBL" id="PVUB01000003">
    <property type="protein sequence ID" value="PRZ25296.1"/>
    <property type="molecule type" value="Genomic_DNA"/>
</dbReference>
<reference evidence="10" key="2">
    <citation type="submission" date="2016-11" db="EMBL/GenBank/DDBJ databases">
        <authorList>
            <person name="Varghese N."/>
            <person name="Submissions S."/>
        </authorList>
    </citation>
    <scope>NUCLEOTIDE SEQUENCE [LARGE SCALE GENOMIC DNA]</scope>
    <source>
        <strain evidence="10">DSM 19729</strain>
    </source>
</reference>
<dbReference type="PROSITE" id="PS50005">
    <property type="entry name" value="TPR"/>
    <property type="match status" value="1"/>
</dbReference>
<dbReference type="SUPFAM" id="SSF48452">
    <property type="entry name" value="TPR-like"/>
    <property type="match status" value="1"/>
</dbReference>
<evidence type="ECO:0000256" key="6">
    <source>
        <dbReference type="PROSITE-ProRule" id="PRU00339"/>
    </source>
</evidence>
<keyword evidence="5" id="KW-0902">Two-component regulatory system</keyword>
<dbReference type="Gene3D" id="1.25.40.10">
    <property type="entry name" value="Tetratricopeptide repeat domain"/>
    <property type="match status" value="2"/>
</dbReference>
<dbReference type="Proteomes" id="UP000184384">
    <property type="component" value="Unassembled WGS sequence"/>
</dbReference>
<evidence type="ECO:0000256" key="7">
    <source>
        <dbReference type="SAM" id="Phobius"/>
    </source>
</evidence>
<sequence>MIPKKRYSPIYIVLLIIFIVLQSCEKKTQTITKKKTYPKIDTLLQLGYKHFQNTNLERSYYYFNQAKQESIQEKDTSRIIHTIAWMAQIHIFSGDYSGGEATAIEALPFIENTDKYPNGKWNIYNALGNNYLYTSDYDNSLYYFNKALSLKTDTIEKISVKSNIALVYIDQNKFHNAIKIILPLTLKKELINSPEIYARLLDNLGYSYFKTGNPKALNYLNQSFKIRLRILDNWGMMASYYHLAEYYSKSHPKLATDYALLTYKKATEIKSIDDRLKCLELLIKNSPSSQSKKYSLQYLRINDSVNKARQKMKNQFAKIKYDSKKEKDENIKLKEQKVLHLEQEKNKNLLIYFVVTIGLLTTLFISYFLIAKNKREKIQTSYNTETRIAKKLHDELANDVYHVMTFAETQDLSSSQNKEILLTNLDTIYSRTRNISKENSTIETGSNFASNLKELISSFNTNEVNIIVNGLDSIHWTKIENTKKIIIYRVLQELLVNMKKHSQCNLAVITFKKNEHKLQIDYTDNGLGAVLDKKNIRNGLQNVENRILSINGTITFDTKSHKGFKTSFTLPI</sequence>
<dbReference type="OrthoDB" id="943406at2"/>
<evidence type="ECO:0000256" key="5">
    <source>
        <dbReference type="ARBA" id="ARBA00023012"/>
    </source>
</evidence>
<keyword evidence="7" id="KW-0472">Membrane</keyword>